<evidence type="ECO:0000313" key="3">
    <source>
        <dbReference type="Proteomes" id="UP000254340"/>
    </source>
</evidence>
<feature type="domain" description="Fe2OG dioxygenase" evidence="1">
    <location>
        <begin position="10"/>
        <end position="113"/>
    </location>
</feature>
<dbReference type="InterPro" id="IPR005123">
    <property type="entry name" value="Oxoglu/Fe-dep_dioxygenase_dom"/>
</dbReference>
<proteinExistence type="predicted"/>
<dbReference type="Proteomes" id="UP000254340">
    <property type="component" value="Unassembled WGS sequence"/>
</dbReference>
<dbReference type="AlphaFoldDB" id="A0A377X8U3"/>
<evidence type="ECO:0000313" key="2">
    <source>
        <dbReference type="EMBL" id="STT72818.1"/>
    </source>
</evidence>
<dbReference type="PROSITE" id="PS51471">
    <property type="entry name" value="FE2OG_OXY"/>
    <property type="match status" value="1"/>
</dbReference>
<evidence type="ECO:0000259" key="1">
    <source>
        <dbReference type="PROSITE" id="PS51471"/>
    </source>
</evidence>
<dbReference type="InterPro" id="IPR027443">
    <property type="entry name" value="IPNS-like_sf"/>
</dbReference>
<reference evidence="2 3" key="1">
    <citation type="submission" date="2018-06" db="EMBL/GenBank/DDBJ databases">
        <authorList>
            <consortium name="Pathogen Informatics"/>
            <person name="Doyle S."/>
        </authorList>
    </citation>
    <scope>NUCLEOTIDE SEQUENCE [LARGE SCALE GENOMIC DNA]</scope>
    <source>
        <strain evidence="2 3">NCTC5047</strain>
    </source>
</reference>
<accession>A0A377X8U3</accession>
<sequence>MLFDQLYGDKPNEHIKLIRYPGQQETQSSQGVGAHKDSGFLSFLLQDEQKGLAGRGRAWRMDRRRAAGRQLCGQYWRTAGAGDQRVIWRATVHRVVSPPAQQQRLSIAFFLGAQLDAGGAGLHPAARAGAVKREGRTATRTIRCCAMSAGIISGPSAFPSGRGGTLLSGRVSRTRRAN</sequence>
<dbReference type="SUPFAM" id="SSF51197">
    <property type="entry name" value="Clavaminate synthase-like"/>
    <property type="match status" value="1"/>
</dbReference>
<protein>
    <submittedName>
        <fullName evidence="2">2-Oxobutyrate oxidase, putative</fullName>
    </submittedName>
</protein>
<dbReference type="InterPro" id="IPR044861">
    <property type="entry name" value="IPNS-like_FE2OG_OXY"/>
</dbReference>
<dbReference type="EMBL" id="UGLH01000004">
    <property type="protein sequence ID" value="STT72818.1"/>
    <property type="molecule type" value="Genomic_DNA"/>
</dbReference>
<dbReference type="Pfam" id="PF03171">
    <property type="entry name" value="2OG-FeII_Oxy"/>
    <property type="match status" value="1"/>
</dbReference>
<dbReference type="Gene3D" id="2.60.120.330">
    <property type="entry name" value="B-lactam Antibiotic, Isopenicillin N Synthase, Chain"/>
    <property type="match status" value="1"/>
</dbReference>
<organism evidence="2 3">
    <name type="scientific">Klebsiella pneumoniae</name>
    <dbReference type="NCBI Taxonomy" id="573"/>
    <lineage>
        <taxon>Bacteria</taxon>
        <taxon>Pseudomonadati</taxon>
        <taxon>Pseudomonadota</taxon>
        <taxon>Gammaproteobacteria</taxon>
        <taxon>Enterobacterales</taxon>
        <taxon>Enterobacteriaceae</taxon>
        <taxon>Klebsiella/Raoultella group</taxon>
        <taxon>Klebsiella</taxon>
        <taxon>Klebsiella pneumoniae complex</taxon>
    </lineage>
</organism>
<name>A0A377X8U3_KLEPN</name>
<gene>
    <name evidence="2" type="ORF">NCTC5047_00502</name>
</gene>